<keyword evidence="5" id="KW-0239">DNA-directed DNA polymerase</keyword>
<feature type="domain" description="Polymerase/histidinol phosphatase N-terminal" evidence="7">
    <location>
        <begin position="17"/>
        <end position="84"/>
    </location>
</feature>
<dbReference type="GO" id="GO:0008408">
    <property type="term" value="F:3'-5' exonuclease activity"/>
    <property type="evidence" value="ECO:0007669"/>
    <property type="project" value="InterPro"/>
</dbReference>
<dbReference type="InterPro" id="IPR029460">
    <property type="entry name" value="DNAPol_HHH"/>
</dbReference>
<dbReference type="EC" id="2.7.7.7" evidence="1"/>
<dbReference type="GO" id="GO:0006260">
    <property type="term" value="P:DNA replication"/>
    <property type="evidence" value="ECO:0007669"/>
    <property type="project" value="UniProtKB-KW"/>
</dbReference>
<evidence type="ECO:0000313" key="9">
    <source>
        <dbReference type="Proteomes" id="UP000779900"/>
    </source>
</evidence>
<dbReference type="NCBIfam" id="NF004226">
    <property type="entry name" value="PRK05673.1"/>
    <property type="match status" value="1"/>
</dbReference>
<dbReference type="Pfam" id="PF14579">
    <property type="entry name" value="HHH_6"/>
    <property type="match status" value="1"/>
</dbReference>
<dbReference type="Pfam" id="PF02811">
    <property type="entry name" value="PHP"/>
    <property type="match status" value="1"/>
</dbReference>
<dbReference type="EMBL" id="VGIR01000010">
    <property type="protein sequence ID" value="MBM3330760.1"/>
    <property type="molecule type" value="Genomic_DNA"/>
</dbReference>
<name>A0A937XGP8_UNCW3</name>
<dbReference type="InterPro" id="IPR016195">
    <property type="entry name" value="Pol/histidinol_Pase-like"/>
</dbReference>
<gene>
    <name evidence="8" type="primary">dnaE</name>
    <name evidence="8" type="ORF">FJY68_02775</name>
</gene>
<keyword evidence="4" id="KW-0235">DNA replication</keyword>
<dbReference type="InterPro" id="IPR040982">
    <property type="entry name" value="DNA_pol3_finger"/>
</dbReference>
<reference evidence="8" key="1">
    <citation type="submission" date="2019-03" db="EMBL/GenBank/DDBJ databases">
        <title>Lake Tanganyika Metagenome-Assembled Genomes (MAGs).</title>
        <authorList>
            <person name="Tran P."/>
        </authorList>
    </citation>
    <scope>NUCLEOTIDE SEQUENCE</scope>
    <source>
        <strain evidence="8">K_DeepCast_150m_m2_040</strain>
    </source>
</reference>
<dbReference type="InterPro" id="IPR004013">
    <property type="entry name" value="PHP_dom"/>
</dbReference>
<sequence>MSHYRSVTTKSPEVDFVHLHNHTEYSLLDGASSVEAVVKLAAEFRMPALAITDHGNMFGAIKFYKEAQKAGVKPIIGAEMYVAPRSRTEKKPDSDVHEASFHITLLCRNETGYHNLMKLTTRAYLEGFYYRPRIDKELLAEHAEGLIGLSGCLKGEVNYYLRRDDPERAMQAASQYQQMLGPENFYLEVMRAGFADQEKIIPGVRDLSSTLDIPIVATNDCHYLRPDDARAHDALVCIQTGKKLSDQNRLKMTSGELYFRSQKEMAKAFADMPDALRRTREVADRCNLLLDFERVHFHLPHYRPPQGFADALAYLKHLAREGLRRRYPELAPEAEKRLAFELDVIARMGFPGYFLVVKDIVDFARSKGIPVGPGRGSAAGCLVLYCLGITDIDPLRYGLLFERFLTTERVSLPDVDIDFSDARRQEVIDYIRQRYGEDSVAQIITFGTMQARAAVRDVGRVLDVPIGEVDRIAKLIPQNMELEPALKNVAELREAVNEKPEYQELMAIARKVEGLCRHASIHASAVVIAPQPLIELVPLYRSPGEDVCTQYDMYALDAAGLLKMDILGLRTLSVVEEAAKLVRDKGTNLDIEAMSLDDASTFQLLQKADTVGVFQLESAGMRDLCRQMMPDRIEHIIALIALYRPGPMELIPQYLARKAGKESISYEHQLLEPICNETYGIMIYQEQVMQAAQVLAGYTLGKADLLRRAMGKKKPEEMAAQHDVFVEGCAKQNKIPEAKAERIFDLLAKFAGYGFNKSHAAGYAYLSYITAYLKANFPVEFIAATLTSELGDFKKLAKFVNEARRMGIAVLGPDVNSSFVPFTIEGGSVRFGLAGVKNLGTGASEFVVKERQEHGPYESLLDFLVRTKGTANRKAVESLIKAGAFDRFEPNRTALLSSLEWEMNKAASEKLRFAERQFDMFGAGEEAVRPAAAKFDTHELLNYEKDAFGFYFSSHPLEPYRAEYEALGLSTIAQIETMRDGAKASLGGVITGRRARKDKRDREYAIVTVEDFDGGIEVMVFADVLEGCRAVLKTDNLVAVQGTVKVRAADASGRGQGVPQFWADRVMMFKDTSRFLNALVVVVPERDLDEAILLKIKERLDEHPGNSLVYLRLIQPDGSSREMKLREQRVALDHQLLTSLREVSGPDSIRFKGEMPACIRNGDRFKKGGPYNAQKSGGQ</sequence>
<accession>A0A937XGP8</accession>
<dbReference type="InterPro" id="IPR011708">
    <property type="entry name" value="DNA_pol3_alpha_NTPase_dom"/>
</dbReference>
<evidence type="ECO:0000256" key="3">
    <source>
        <dbReference type="ARBA" id="ARBA00022695"/>
    </source>
</evidence>
<keyword evidence="3 8" id="KW-0548">Nucleotidyltransferase</keyword>
<evidence type="ECO:0000313" key="8">
    <source>
        <dbReference type="EMBL" id="MBM3330760.1"/>
    </source>
</evidence>
<dbReference type="InterPro" id="IPR003141">
    <property type="entry name" value="Pol/His_phosphatase_N"/>
</dbReference>
<dbReference type="SUPFAM" id="SSF89550">
    <property type="entry name" value="PHP domain-like"/>
    <property type="match status" value="1"/>
</dbReference>
<dbReference type="Gene3D" id="3.20.20.140">
    <property type="entry name" value="Metal-dependent hydrolases"/>
    <property type="match status" value="1"/>
</dbReference>
<dbReference type="InterPro" id="IPR041931">
    <property type="entry name" value="DNA_pol3_alpha_thumb_dom"/>
</dbReference>
<dbReference type="CDD" id="cd12113">
    <property type="entry name" value="PHP_PolIIIA_DnaE3"/>
    <property type="match status" value="1"/>
</dbReference>
<proteinExistence type="predicted"/>
<dbReference type="Proteomes" id="UP000779900">
    <property type="component" value="Unassembled WGS sequence"/>
</dbReference>
<evidence type="ECO:0000256" key="5">
    <source>
        <dbReference type="ARBA" id="ARBA00022932"/>
    </source>
</evidence>
<dbReference type="GO" id="GO:0003887">
    <property type="term" value="F:DNA-directed DNA polymerase activity"/>
    <property type="evidence" value="ECO:0007669"/>
    <property type="project" value="UniProtKB-KW"/>
</dbReference>
<dbReference type="SMART" id="SM00481">
    <property type="entry name" value="POLIIIAc"/>
    <property type="match status" value="1"/>
</dbReference>
<dbReference type="NCBIfam" id="TIGR00594">
    <property type="entry name" value="polc"/>
    <property type="match status" value="1"/>
</dbReference>
<organism evidence="8 9">
    <name type="scientific">candidate division WOR-3 bacterium</name>
    <dbReference type="NCBI Taxonomy" id="2052148"/>
    <lineage>
        <taxon>Bacteria</taxon>
        <taxon>Bacteria division WOR-3</taxon>
    </lineage>
</organism>
<protein>
    <recommendedName>
        <fullName evidence="1">DNA-directed DNA polymerase</fullName>
        <ecNumber evidence="1">2.7.7.7</ecNumber>
    </recommendedName>
</protein>
<dbReference type="InterPro" id="IPR004805">
    <property type="entry name" value="DnaE2/DnaE/PolC"/>
</dbReference>
<evidence type="ECO:0000256" key="1">
    <source>
        <dbReference type="ARBA" id="ARBA00012417"/>
    </source>
</evidence>
<dbReference type="Pfam" id="PF17657">
    <property type="entry name" value="DNA_pol3_finger"/>
    <property type="match status" value="1"/>
</dbReference>
<dbReference type="AlphaFoldDB" id="A0A937XGP8"/>
<evidence type="ECO:0000259" key="7">
    <source>
        <dbReference type="SMART" id="SM00481"/>
    </source>
</evidence>
<dbReference type="CDD" id="cd04485">
    <property type="entry name" value="DnaE_OBF"/>
    <property type="match status" value="1"/>
</dbReference>
<keyword evidence="2 8" id="KW-0808">Transferase</keyword>
<evidence type="ECO:0000256" key="4">
    <source>
        <dbReference type="ARBA" id="ARBA00022705"/>
    </source>
</evidence>
<evidence type="ECO:0000256" key="6">
    <source>
        <dbReference type="ARBA" id="ARBA00049244"/>
    </source>
</evidence>
<dbReference type="PANTHER" id="PTHR32294:SF0">
    <property type="entry name" value="DNA POLYMERASE III SUBUNIT ALPHA"/>
    <property type="match status" value="1"/>
</dbReference>
<dbReference type="Gene3D" id="1.10.150.870">
    <property type="match status" value="1"/>
</dbReference>
<dbReference type="Gene3D" id="1.10.10.1600">
    <property type="entry name" value="Bacterial DNA polymerase III alpha subunit, thumb domain"/>
    <property type="match status" value="1"/>
</dbReference>
<comment type="caution">
    <text evidence="8">The sequence shown here is derived from an EMBL/GenBank/DDBJ whole genome shotgun (WGS) entry which is preliminary data.</text>
</comment>
<dbReference type="Pfam" id="PF07733">
    <property type="entry name" value="DNA_pol3_alpha"/>
    <property type="match status" value="1"/>
</dbReference>
<comment type="catalytic activity">
    <reaction evidence="6">
        <text>DNA(n) + a 2'-deoxyribonucleoside 5'-triphosphate = DNA(n+1) + diphosphate</text>
        <dbReference type="Rhea" id="RHEA:22508"/>
        <dbReference type="Rhea" id="RHEA-COMP:17339"/>
        <dbReference type="Rhea" id="RHEA-COMP:17340"/>
        <dbReference type="ChEBI" id="CHEBI:33019"/>
        <dbReference type="ChEBI" id="CHEBI:61560"/>
        <dbReference type="ChEBI" id="CHEBI:173112"/>
        <dbReference type="EC" id="2.7.7.7"/>
    </reaction>
</comment>
<dbReference type="PANTHER" id="PTHR32294">
    <property type="entry name" value="DNA POLYMERASE III SUBUNIT ALPHA"/>
    <property type="match status" value="1"/>
</dbReference>
<dbReference type="NCBIfam" id="NF005298">
    <property type="entry name" value="PRK06826.1"/>
    <property type="match status" value="1"/>
</dbReference>
<evidence type="ECO:0000256" key="2">
    <source>
        <dbReference type="ARBA" id="ARBA00022679"/>
    </source>
</evidence>